<keyword evidence="2" id="KW-0378">Hydrolase</keyword>
<dbReference type="OrthoDB" id="9798407at2"/>
<organism evidence="2 3">
    <name type="scientific">Niallia circulans</name>
    <name type="common">Bacillus circulans</name>
    <dbReference type="NCBI Taxonomy" id="1397"/>
    <lineage>
        <taxon>Bacteria</taxon>
        <taxon>Bacillati</taxon>
        <taxon>Bacillota</taxon>
        <taxon>Bacilli</taxon>
        <taxon>Bacillales</taxon>
        <taxon>Bacillaceae</taxon>
        <taxon>Niallia</taxon>
    </lineage>
</organism>
<reference evidence="2 3" key="1">
    <citation type="submission" date="2015-05" db="EMBL/GenBank/DDBJ databases">
        <title>Whole genome sequence and identification of bacterial endophytes from Costus igneus.</title>
        <authorList>
            <person name="Lee Y.P."/>
            <person name="Gan H.M."/>
            <person name="Eng W."/>
            <person name="Wheatley M.S."/>
            <person name="Caraballo A."/>
            <person name="Polter S."/>
            <person name="Savka M.A."/>
            <person name="Hudson A.O."/>
        </authorList>
    </citation>
    <scope>NUCLEOTIDE SEQUENCE [LARGE SCALE GENOMIC DNA]</scope>
    <source>
        <strain evidence="2 3">RIT379</strain>
    </source>
</reference>
<keyword evidence="3" id="KW-1185">Reference proteome</keyword>
<keyword evidence="2" id="KW-0540">Nuclease</keyword>
<dbReference type="InterPro" id="IPR050312">
    <property type="entry name" value="IolE/XylAMocC-like"/>
</dbReference>
<accession>A0A0J1ILU6</accession>
<protein>
    <submittedName>
        <fullName evidence="2">AP endonuclease</fullName>
    </submittedName>
</protein>
<gene>
    <name evidence="2" type="ORF">ABW02_08200</name>
</gene>
<keyword evidence="2" id="KW-0255">Endonuclease</keyword>
<dbReference type="InterPro" id="IPR036237">
    <property type="entry name" value="Xyl_isomerase-like_sf"/>
</dbReference>
<dbReference type="SUPFAM" id="SSF51658">
    <property type="entry name" value="Xylose isomerase-like"/>
    <property type="match status" value="1"/>
</dbReference>
<dbReference type="PANTHER" id="PTHR12110:SF41">
    <property type="entry name" value="INOSOSE DEHYDRATASE"/>
    <property type="match status" value="1"/>
</dbReference>
<dbReference type="EMBL" id="LDPH01000006">
    <property type="protein sequence ID" value="KLV26949.1"/>
    <property type="molecule type" value="Genomic_DNA"/>
</dbReference>
<dbReference type="RefSeq" id="WP_047941481.1">
    <property type="nucleotide sequence ID" value="NZ_LDPH01000006.1"/>
</dbReference>
<evidence type="ECO:0000313" key="3">
    <source>
        <dbReference type="Proteomes" id="UP000036045"/>
    </source>
</evidence>
<dbReference type="GO" id="GO:0004519">
    <property type="term" value="F:endonuclease activity"/>
    <property type="evidence" value="ECO:0007669"/>
    <property type="project" value="UniProtKB-KW"/>
</dbReference>
<feature type="domain" description="Xylose isomerase-like TIM barrel" evidence="1">
    <location>
        <begin position="30"/>
        <end position="294"/>
    </location>
</feature>
<dbReference type="PANTHER" id="PTHR12110">
    <property type="entry name" value="HYDROXYPYRUVATE ISOMERASE"/>
    <property type="match status" value="1"/>
</dbReference>
<dbReference type="Pfam" id="PF01261">
    <property type="entry name" value="AP_endonuc_2"/>
    <property type="match status" value="1"/>
</dbReference>
<dbReference type="InterPro" id="IPR013022">
    <property type="entry name" value="Xyl_isomerase-like_TIM-brl"/>
</dbReference>
<name>A0A0J1ILU6_NIACI</name>
<dbReference type="PATRIC" id="fig|1397.4.peg.4810"/>
<sequence length="318" mass="36229">MAIKISGAPCCWGVDDPKNPYLPDWKNVLKEAHLAGFKGIELGPYGYIPMEIDTVKDELSKNDLTVIAGTIFDDLVSEENLPNLLKQVDDICELITQLPQDELEANQKFPTPYLVIIDWGHDERDFNAGHPDKAPRLSDTEWLKMMSHIKAIANRAAEKYNVRPVIHPHAGGYIEFSDEILKLVEDIPYEVAGLCLDTGHLVYSKMDPIKWIRKLYGKIDYLHFKDIDARVYEEVMNKKIRFFEACADQVMCPIGKGIIDYPQIYKLLTEELKYDGFITIEQERDPRNADGSLEDVKNSVSYLESVGFNKASKTSEIK</sequence>
<evidence type="ECO:0000259" key="1">
    <source>
        <dbReference type="Pfam" id="PF01261"/>
    </source>
</evidence>
<comment type="caution">
    <text evidence="2">The sequence shown here is derived from an EMBL/GenBank/DDBJ whole genome shotgun (WGS) entry which is preliminary data.</text>
</comment>
<dbReference type="Gene3D" id="3.20.20.150">
    <property type="entry name" value="Divalent-metal-dependent TIM barrel enzymes"/>
    <property type="match status" value="1"/>
</dbReference>
<proteinExistence type="predicted"/>
<evidence type="ECO:0000313" key="2">
    <source>
        <dbReference type="EMBL" id="KLV26949.1"/>
    </source>
</evidence>
<dbReference type="AlphaFoldDB" id="A0A0J1ILU6"/>
<dbReference type="Proteomes" id="UP000036045">
    <property type="component" value="Unassembled WGS sequence"/>
</dbReference>